<protein>
    <submittedName>
        <fullName evidence="3">Glycosyltransferase</fullName>
    </submittedName>
</protein>
<organism evidence="3 4">
    <name type="scientific">Propioniciclava sinopodophylli</name>
    <dbReference type="NCBI Taxonomy" id="1837344"/>
    <lineage>
        <taxon>Bacteria</taxon>
        <taxon>Bacillati</taxon>
        <taxon>Actinomycetota</taxon>
        <taxon>Actinomycetes</taxon>
        <taxon>Propionibacteriales</taxon>
        <taxon>Propionibacteriaceae</taxon>
        <taxon>Propioniciclava</taxon>
    </lineage>
</organism>
<dbReference type="OrthoDB" id="2369748at2"/>
<dbReference type="GO" id="GO:0016740">
    <property type="term" value="F:transferase activity"/>
    <property type="evidence" value="ECO:0007669"/>
    <property type="project" value="UniProtKB-KW"/>
</dbReference>
<dbReference type="PANTHER" id="PTHR48090">
    <property type="entry name" value="UNDECAPRENYL-PHOSPHATE 4-DEOXY-4-FORMAMIDO-L-ARABINOSE TRANSFERASE-RELATED"/>
    <property type="match status" value="1"/>
</dbReference>
<dbReference type="Proteomes" id="UP000292373">
    <property type="component" value="Unassembled WGS sequence"/>
</dbReference>
<evidence type="ECO:0000313" key="4">
    <source>
        <dbReference type="Proteomes" id="UP000292373"/>
    </source>
</evidence>
<name>A0A4V2JS62_9ACTN</name>
<evidence type="ECO:0000256" key="1">
    <source>
        <dbReference type="ARBA" id="ARBA00006739"/>
    </source>
</evidence>
<dbReference type="Pfam" id="PF00535">
    <property type="entry name" value="Glycos_transf_2"/>
    <property type="match status" value="1"/>
</dbReference>
<evidence type="ECO:0000259" key="2">
    <source>
        <dbReference type="Pfam" id="PF00535"/>
    </source>
</evidence>
<dbReference type="SUPFAM" id="SSF53448">
    <property type="entry name" value="Nucleotide-diphospho-sugar transferases"/>
    <property type="match status" value="1"/>
</dbReference>
<sequence length="301" mass="33994">MPIHTAIRRSMFHATIRAGSWLRLIFAPQRRRSPLYRSSALDDLLFGQPINIPVRLIREFFAKRNPSQPGVTVVLVNYNTGNLLRHVIPAVRKNSPPSTQILVLDNASTDGTWEWLKRLPFKIKLVRLPVNIGHGRALDLGIAMARTELVVTLDADAFPINGDWLSQLESLLQGGNLSAVGAWGRRDRLHPALSMHRRSTILSLNLSFHNFEPYKDRATEPVFGVNCFDTGELISRELGSRRVRLLPVRTHSNGWGEEIGDIAYHHRGMTGYDAADPAEREVILRQRLESWESAVDEFLSS</sequence>
<dbReference type="Gene3D" id="3.90.550.10">
    <property type="entry name" value="Spore Coat Polysaccharide Biosynthesis Protein SpsA, Chain A"/>
    <property type="match status" value="1"/>
</dbReference>
<dbReference type="InterPro" id="IPR001173">
    <property type="entry name" value="Glyco_trans_2-like"/>
</dbReference>
<dbReference type="EMBL" id="SDMQ01000021">
    <property type="protein sequence ID" value="TBT82577.1"/>
    <property type="molecule type" value="Genomic_DNA"/>
</dbReference>
<feature type="domain" description="Glycosyltransferase 2-like" evidence="2">
    <location>
        <begin position="72"/>
        <end position="198"/>
    </location>
</feature>
<gene>
    <name evidence="3" type="ORF">ET989_14225</name>
</gene>
<proteinExistence type="inferred from homology"/>
<reference evidence="3 4" key="1">
    <citation type="submission" date="2019-01" db="EMBL/GenBank/DDBJ databases">
        <title>Lactibacter flavus gen. nov., sp. nov., a novel bacterium of the family Propionibacteriaceae isolated from raw milk and dairy products.</title>
        <authorList>
            <person name="Huptas C."/>
            <person name="Wenning M."/>
            <person name="Breitenwieser F."/>
            <person name="Doll E."/>
            <person name="Von Neubeck M."/>
            <person name="Busse H.-J."/>
            <person name="Scherer S."/>
        </authorList>
    </citation>
    <scope>NUCLEOTIDE SEQUENCE [LARGE SCALE GENOMIC DNA]</scope>
    <source>
        <strain evidence="3 4">KCTC 33808</strain>
    </source>
</reference>
<accession>A0A4V2JS62</accession>
<dbReference type="AlphaFoldDB" id="A0A4V2JS62"/>
<dbReference type="PANTHER" id="PTHR48090:SF7">
    <property type="entry name" value="RFBJ PROTEIN"/>
    <property type="match status" value="1"/>
</dbReference>
<evidence type="ECO:0000313" key="3">
    <source>
        <dbReference type="EMBL" id="TBT82577.1"/>
    </source>
</evidence>
<comment type="similarity">
    <text evidence="1">Belongs to the glycosyltransferase 2 family.</text>
</comment>
<comment type="caution">
    <text evidence="3">The sequence shown here is derived from an EMBL/GenBank/DDBJ whole genome shotgun (WGS) entry which is preliminary data.</text>
</comment>
<dbReference type="InterPro" id="IPR050256">
    <property type="entry name" value="Glycosyltransferase_2"/>
</dbReference>
<keyword evidence="3" id="KW-0808">Transferase</keyword>
<keyword evidence="4" id="KW-1185">Reference proteome</keyword>
<dbReference type="RefSeq" id="WP_131170128.1">
    <property type="nucleotide sequence ID" value="NZ_SDMQ01000021.1"/>
</dbReference>
<dbReference type="InterPro" id="IPR029044">
    <property type="entry name" value="Nucleotide-diphossugar_trans"/>
</dbReference>